<dbReference type="InterPro" id="IPR017900">
    <property type="entry name" value="4Fe4S_Fe_S_CS"/>
</dbReference>
<evidence type="ECO:0000256" key="3">
    <source>
        <dbReference type="ARBA" id="ARBA00023014"/>
    </source>
</evidence>
<dbReference type="InterPro" id="IPR047964">
    <property type="entry name" value="EFR1-like"/>
</dbReference>
<keyword evidence="1" id="KW-0479">Metal-binding</keyword>
<reference evidence="5 6" key="1">
    <citation type="submission" date="2018-03" db="EMBL/GenBank/DDBJ databases">
        <title>Genome sequence of Clostridium vincentii DSM 10228.</title>
        <authorList>
            <person name="Poehlein A."/>
            <person name="Daniel R."/>
        </authorList>
    </citation>
    <scope>NUCLEOTIDE SEQUENCE [LARGE SCALE GENOMIC DNA]</scope>
    <source>
        <strain evidence="5 6">DSM 10228</strain>
    </source>
</reference>
<evidence type="ECO:0000256" key="1">
    <source>
        <dbReference type="ARBA" id="ARBA00022723"/>
    </source>
</evidence>
<evidence type="ECO:0000313" key="6">
    <source>
        <dbReference type="Proteomes" id="UP000239471"/>
    </source>
</evidence>
<dbReference type="Gene3D" id="3.40.50.360">
    <property type="match status" value="1"/>
</dbReference>
<comment type="caution">
    <text evidence="5">The sequence shown here is derived from an EMBL/GenBank/DDBJ whole genome shotgun (WGS) entry which is preliminary data.</text>
</comment>
<dbReference type="InterPro" id="IPR026816">
    <property type="entry name" value="Flavodoxin_dom"/>
</dbReference>
<name>A0A2T0BIX7_9CLOT</name>
<feature type="domain" description="4Fe-4S ferredoxin-type" evidence="4">
    <location>
        <begin position="183"/>
        <end position="210"/>
    </location>
</feature>
<dbReference type="PROSITE" id="PS51379">
    <property type="entry name" value="4FE4S_FER_2"/>
    <property type="match status" value="2"/>
</dbReference>
<dbReference type="PROSITE" id="PS00198">
    <property type="entry name" value="4FE4S_FER_1"/>
    <property type="match status" value="2"/>
</dbReference>
<proteinExistence type="predicted"/>
<gene>
    <name evidence="5" type="ORF">CLVI_06990</name>
</gene>
<organism evidence="5 6">
    <name type="scientific">Clostridium vincentii</name>
    <dbReference type="NCBI Taxonomy" id="52704"/>
    <lineage>
        <taxon>Bacteria</taxon>
        <taxon>Bacillati</taxon>
        <taxon>Bacillota</taxon>
        <taxon>Clostridia</taxon>
        <taxon>Eubacteriales</taxon>
        <taxon>Clostridiaceae</taxon>
        <taxon>Clostridium</taxon>
    </lineage>
</organism>
<dbReference type="GO" id="GO:0051536">
    <property type="term" value="F:iron-sulfur cluster binding"/>
    <property type="evidence" value="ECO:0007669"/>
    <property type="project" value="UniProtKB-KW"/>
</dbReference>
<dbReference type="InterPro" id="IPR029039">
    <property type="entry name" value="Flavoprotein-like_sf"/>
</dbReference>
<feature type="domain" description="4Fe-4S ferredoxin-type" evidence="4">
    <location>
        <begin position="211"/>
        <end position="239"/>
    </location>
</feature>
<keyword evidence="3" id="KW-0411">Iron-sulfur</keyword>
<dbReference type="AlphaFoldDB" id="A0A2T0BIX7"/>
<dbReference type="EMBL" id="PVXQ01000005">
    <property type="protein sequence ID" value="PRR83752.1"/>
    <property type="molecule type" value="Genomic_DNA"/>
</dbReference>
<dbReference type="RefSeq" id="WP_106058732.1">
    <property type="nucleotide sequence ID" value="NZ_PVXQ01000005.1"/>
</dbReference>
<evidence type="ECO:0000256" key="2">
    <source>
        <dbReference type="ARBA" id="ARBA00023004"/>
    </source>
</evidence>
<keyword evidence="2" id="KW-0408">Iron</keyword>
<dbReference type="PANTHER" id="PTHR43122:SF1">
    <property type="entry name" value="IRON-SULFUR-BINDING PROTEIN"/>
    <property type="match status" value="1"/>
</dbReference>
<dbReference type="Gene3D" id="3.30.70.20">
    <property type="match status" value="1"/>
</dbReference>
<dbReference type="GO" id="GO:0046872">
    <property type="term" value="F:metal ion binding"/>
    <property type="evidence" value="ECO:0007669"/>
    <property type="project" value="UniProtKB-KW"/>
</dbReference>
<keyword evidence="6" id="KW-1185">Reference proteome</keyword>
<dbReference type="PANTHER" id="PTHR43122">
    <property type="entry name" value="FERREDOXIN SUBUNIT OF PYRUVATE:FLAVODOXIN OXIDOREDUCTASE-RELATED"/>
    <property type="match status" value="1"/>
</dbReference>
<dbReference type="InterPro" id="IPR017896">
    <property type="entry name" value="4Fe4S_Fe-S-bd"/>
</dbReference>
<dbReference type="NCBIfam" id="NF038196">
    <property type="entry name" value="ferrodoxin_EFR1"/>
    <property type="match status" value="1"/>
</dbReference>
<evidence type="ECO:0000313" key="5">
    <source>
        <dbReference type="EMBL" id="PRR83752.1"/>
    </source>
</evidence>
<dbReference type="Pfam" id="PF12724">
    <property type="entry name" value="Flavodoxin_5"/>
    <property type="match status" value="1"/>
</dbReference>
<accession>A0A2T0BIX7</accession>
<dbReference type="SUPFAM" id="SSF54862">
    <property type="entry name" value="4Fe-4S ferredoxins"/>
    <property type="match status" value="1"/>
</dbReference>
<dbReference type="Proteomes" id="UP000239471">
    <property type="component" value="Unassembled WGS sequence"/>
</dbReference>
<sequence length="270" mass="31232">MKNIIFYFSGTGNNLAVARHIAKELKDTEVIHVSNLEKTITSESNYERIGFVFPVYYSHMPRAMKEIISKVEFGSTKYIFAVIAHAGSRGMAMGDLREEINKQRGKLSAEFRVRMPGNYIAEYEAFPKFVCNFLYKMEQSKILKISLKIKRKDTTDIIKPGIVAKLFEKSSIKEINNFKKKDEEFKVNNKCMHCEVCKNVCPVNNIEMADGKPKWNNNCQQCMACIQWCPAQAIEYSNKTQNRKRYSHPEIKVGDIIQDLRKKIEVKGYE</sequence>
<evidence type="ECO:0000259" key="4">
    <source>
        <dbReference type="PROSITE" id="PS51379"/>
    </source>
</evidence>
<protein>
    <submittedName>
        <fullName evidence="5">Flavodoxin</fullName>
    </submittedName>
</protein>
<dbReference type="OrthoDB" id="9813995at2"/>
<dbReference type="SUPFAM" id="SSF52218">
    <property type="entry name" value="Flavoproteins"/>
    <property type="match status" value="1"/>
</dbReference>